<proteinExistence type="predicted"/>
<gene>
    <name evidence="1" type="ORF">CDAR_205421</name>
</gene>
<dbReference type="AlphaFoldDB" id="A0AAV4WTG2"/>
<dbReference type="Proteomes" id="UP001054837">
    <property type="component" value="Unassembled WGS sequence"/>
</dbReference>
<dbReference type="EMBL" id="BPLQ01015067">
    <property type="protein sequence ID" value="GIY85603.1"/>
    <property type="molecule type" value="Genomic_DNA"/>
</dbReference>
<reference evidence="1 2" key="1">
    <citation type="submission" date="2021-06" db="EMBL/GenBank/DDBJ databases">
        <title>Caerostris darwini draft genome.</title>
        <authorList>
            <person name="Kono N."/>
            <person name="Arakawa K."/>
        </authorList>
    </citation>
    <scope>NUCLEOTIDE SEQUENCE [LARGE SCALE GENOMIC DNA]</scope>
</reference>
<sequence>MRSGRALGVRFNYINKLCARFITLITQTSLGNNGAAAFSSQLTAQADISCLVGTSHSLVRRGHKSSKLPRKRAILKHTTKCSEETLKGVKTISGERSTLSRRHFLTNASRRTAMISAKLCLDKPFFGSERTQKLQIASQKSRLEVHREMFRRNFKSARKQLAAREALCRSRHFLINASRHTPMILAKLCLGKYLSAAIPNFIGQ</sequence>
<evidence type="ECO:0000313" key="2">
    <source>
        <dbReference type="Proteomes" id="UP001054837"/>
    </source>
</evidence>
<evidence type="ECO:0000313" key="1">
    <source>
        <dbReference type="EMBL" id="GIY85603.1"/>
    </source>
</evidence>
<name>A0AAV4WTG2_9ARAC</name>
<keyword evidence="2" id="KW-1185">Reference proteome</keyword>
<protein>
    <submittedName>
        <fullName evidence="1">Uncharacterized protein</fullName>
    </submittedName>
</protein>
<accession>A0AAV4WTG2</accession>
<organism evidence="1 2">
    <name type="scientific">Caerostris darwini</name>
    <dbReference type="NCBI Taxonomy" id="1538125"/>
    <lineage>
        <taxon>Eukaryota</taxon>
        <taxon>Metazoa</taxon>
        <taxon>Ecdysozoa</taxon>
        <taxon>Arthropoda</taxon>
        <taxon>Chelicerata</taxon>
        <taxon>Arachnida</taxon>
        <taxon>Araneae</taxon>
        <taxon>Araneomorphae</taxon>
        <taxon>Entelegynae</taxon>
        <taxon>Araneoidea</taxon>
        <taxon>Araneidae</taxon>
        <taxon>Caerostris</taxon>
    </lineage>
</organism>
<comment type="caution">
    <text evidence="1">The sequence shown here is derived from an EMBL/GenBank/DDBJ whole genome shotgun (WGS) entry which is preliminary data.</text>
</comment>